<evidence type="ECO:0000256" key="8">
    <source>
        <dbReference type="ARBA" id="ARBA00022741"/>
    </source>
</evidence>
<evidence type="ECO:0000259" key="15">
    <source>
        <dbReference type="PROSITE" id="PS50109"/>
    </source>
</evidence>
<dbReference type="CDD" id="cd00075">
    <property type="entry name" value="HATPase"/>
    <property type="match status" value="1"/>
</dbReference>
<evidence type="ECO:0000313" key="17">
    <source>
        <dbReference type="EMBL" id="MEK8127670.1"/>
    </source>
</evidence>
<keyword evidence="11 14" id="KW-1133">Transmembrane helix</keyword>
<dbReference type="InterPro" id="IPR003661">
    <property type="entry name" value="HisK_dim/P_dom"/>
</dbReference>
<keyword evidence="5" id="KW-0597">Phosphoprotein</keyword>
<evidence type="ECO:0000256" key="11">
    <source>
        <dbReference type="ARBA" id="ARBA00022989"/>
    </source>
</evidence>
<keyword evidence="4" id="KW-1003">Cell membrane</keyword>
<dbReference type="PROSITE" id="PS50885">
    <property type="entry name" value="HAMP"/>
    <property type="match status" value="1"/>
</dbReference>
<dbReference type="PANTHER" id="PTHR45436:SF5">
    <property type="entry name" value="SENSOR HISTIDINE KINASE TRCS"/>
    <property type="match status" value="1"/>
</dbReference>
<feature type="transmembrane region" description="Helical" evidence="14">
    <location>
        <begin position="21"/>
        <end position="46"/>
    </location>
</feature>
<dbReference type="InterPro" id="IPR050428">
    <property type="entry name" value="TCS_sensor_his_kinase"/>
</dbReference>
<keyword evidence="7 14" id="KW-0812">Transmembrane</keyword>
<dbReference type="Gene3D" id="6.10.340.10">
    <property type="match status" value="1"/>
</dbReference>
<dbReference type="Pfam" id="PF00512">
    <property type="entry name" value="HisKA"/>
    <property type="match status" value="1"/>
</dbReference>
<dbReference type="CDD" id="cd06225">
    <property type="entry name" value="HAMP"/>
    <property type="match status" value="1"/>
</dbReference>
<accession>A0ABU9DFL6</accession>
<name>A0ABU9DFL6_9BACL</name>
<dbReference type="Pfam" id="PF02518">
    <property type="entry name" value="HATPase_c"/>
    <property type="match status" value="1"/>
</dbReference>
<evidence type="ECO:0000256" key="4">
    <source>
        <dbReference type="ARBA" id="ARBA00022475"/>
    </source>
</evidence>
<organism evidence="17 18">
    <name type="scientific">Paenibacillus filicis</name>
    <dbReference type="NCBI Taxonomy" id="669464"/>
    <lineage>
        <taxon>Bacteria</taxon>
        <taxon>Bacillati</taxon>
        <taxon>Bacillota</taxon>
        <taxon>Bacilli</taxon>
        <taxon>Bacillales</taxon>
        <taxon>Paenibacillaceae</taxon>
        <taxon>Paenibacillus</taxon>
    </lineage>
</organism>
<dbReference type="PANTHER" id="PTHR45436">
    <property type="entry name" value="SENSOR HISTIDINE KINASE YKOH"/>
    <property type="match status" value="1"/>
</dbReference>
<dbReference type="SMART" id="SM00388">
    <property type="entry name" value="HisKA"/>
    <property type="match status" value="1"/>
</dbReference>
<keyword evidence="12" id="KW-0902">Two-component regulatory system</keyword>
<dbReference type="SMART" id="SM00387">
    <property type="entry name" value="HATPase_c"/>
    <property type="match status" value="1"/>
</dbReference>
<keyword evidence="8" id="KW-0547">Nucleotide-binding</keyword>
<dbReference type="PRINTS" id="PR00344">
    <property type="entry name" value="BCTRLSENSOR"/>
</dbReference>
<keyword evidence="18" id="KW-1185">Reference proteome</keyword>
<protein>
    <recommendedName>
        <fullName evidence="3">histidine kinase</fullName>
        <ecNumber evidence="3">2.7.13.3</ecNumber>
    </recommendedName>
</protein>
<dbReference type="CDD" id="cd00082">
    <property type="entry name" value="HisKA"/>
    <property type="match status" value="1"/>
</dbReference>
<keyword evidence="10 17" id="KW-0067">ATP-binding</keyword>
<dbReference type="PROSITE" id="PS50109">
    <property type="entry name" value="HIS_KIN"/>
    <property type="match status" value="1"/>
</dbReference>
<keyword evidence="9" id="KW-0418">Kinase</keyword>
<dbReference type="SUPFAM" id="SSF47384">
    <property type="entry name" value="Homodimeric domain of signal transducing histidine kinase"/>
    <property type="match status" value="1"/>
</dbReference>
<gene>
    <name evidence="17" type="ORF">WMW72_07035</name>
</gene>
<evidence type="ECO:0000256" key="3">
    <source>
        <dbReference type="ARBA" id="ARBA00012438"/>
    </source>
</evidence>
<sequence length="361" mass="40960">MSRIKQLQIWKQHVTWKLIGVNVLVMLIVIWLAGVSVKDFACVLVAKYQLVGEERNFFFQRTMHFYLIRASLLAIIVAAIIHFVFIKKILSPLKRLTQSTRQLMAGSYPEPIEASSEDEIGELTRHFNALTLTLKQTEDNRRRMLSNVSHDLRTPLSNLNGYLEALGSGVIVGDKDLYLSLLEETQHITRLVEQLHQLSVWEDRQAASMSYSPIQMDELIVRSTQSFQMELQSKNMELELSLAKEIVTGDEDGLRQVLNNLIQNAINYNAGRMIWVSGVIEPLHYRVTVSNVGDPLPEELQGLVFERFYQADPSRHRGEATQGSGLGLSIVKEIVKKHGGSVGLSSENNKHSFWVTIPRHS</sequence>
<dbReference type="EMBL" id="JBBPCC010000003">
    <property type="protein sequence ID" value="MEK8127670.1"/>
    <property type="molecule type" value="Genomic_DNA"/>
</dbReference>
<evidence type="ECO:0000256" key="7">
    <source>
        <dbReference type="ARBA" id="ARBA00022692"/>
    </source>
</evidence>
<dbReference type="Proteomes" id="UP001469365">
    <property type="component" value="Unassembled WGS sequence"/>
</dbReference>
<evidence type="ECO:0000256" key="9">
    <source>
        <dbReference type="ARBA" id="ARBA00022777"/>
    </source>
</evidence>
<keyword evidence="6" id="KW-0808">Transferase</keyword>
<evidence type="ECO:0000256" key="12">
    <source>
        <dbReference type="ARBA" id="ARBA00023012"/>
    </source>
</evidence>
<evidence type="ECO:0000256" key="14">
    <source>
        <dbReference type="SAM" id="Phobius"/>
    </source>
</evidence>
<dbReference type="InterPro" id="IPR005467">
    <property type="entry name" value="His_kinase_dom"/>
</dbReference>
<comment type="subcellular location">
    <subcellularLocation>
        <location evidence="2">Cell membrane</location>
        <topology evidence="2">Multi-pass membrane protein</topology>
    </subcellularLocation>
</comment>
<reference evidence="17 18" key="1">
    <citation type="submission" date="2024-04" db="EMBL/GenBank/DDBJ databases">
        <title>draft genome sequnece of Paenibacillus filicis.</title>
        <authorList>
            <person name="Kim D.-U."/>
        </authorList>
    </citation>
    <scope>NUCLEOTIDE SEQUENCE [LARGE SCALE GENOMIC DNA]</scope>
    <source>
        <strain evidence="17 18">KACC14197</strain>
    </source>
</reference>
<feature type="domain" description="Histidine kinase" evidence="15">
    <location>
        <begin position="147"/>
        <end position="361"/>
    </location>
</feature>
<dbReference type="InterPro" id="IPR003594">
    <property type="entry name" value="HATPase_dom"/>
</dbReference>
<comment type="caution">
    <text evidence="17">The sequence shown here is derived from an EMBL/GenBank/DDBJ whole genome shotgun (WGS) entry which is preliminary data.</text>
</comment>
<dbReference type="InterPro" id="IPR004358">
    <property type="entry name" value="Sig_transdc_His_kin-like_C"/>
</dbReference>
<dbReference type="GO" id="GO:0005524">
    <property type="term" value="F:ATP binding"/>
    <property type="evidence" value="ECO:0007669"/>
    <property type="project" value="UniProtKB-KW"/>
</dbReference>
<evidence type="ECO:0000259" key="16">
    <source>
        <dbReference type="PROSITE" id="PS50885"/>
    </source>
</evidence>
<dbReference type="RefSeq" id="WP_341414724.1">
    <property type="nucleotide sequence ID" value="NZ_JBBPCC010000003.1"/>
</dbReference>
<feature type="transmembrane region" description="Helical" evidence="14">
    <location>
        <begin position="66"/>
        <end position="86"/>
    </location>
</feature>
<evidence type="ECO:0000256" key="6">
    <source>
        <dbReference type="ARBA" id="ARBA00022679"/>
    </source>
</evidence>
<dbReference type="Pfam" id="PF00672">
    <property type="entry name" value="HAMP"/>
    <property type="match status" value="1"/>
</dbReference>
<dbReference type="InterPro" id="IPR003660">
    <property type="entry name" value="HAMP_dom"/>
</dbReference>
<comment type="catalytic activity">
    <reaction evidence="1">
        <text>ATP + protein L-histidine = ADP + protein N-phospho-L-histidine.</text>
        <dbReference type="EC" id="2.7.13.3"/>
    </reaction>
</comment>
<evidence type="ECO:0000256" key="2">
    <source>
        <dbReference type="ARBA" id="ARBA00004651"/>
    </source>
</evidence>
<dbReference type="InterPro" id="IPR036890">
    <property type="entry name" value="HATPase_C_sf"/>
</dbReference>
<dbReference type="InterPro" id="IPR036097">
    <property type="entry name" value="HisK_dim/P_sf"/>
</dbReference>
<dbReference type="SUPFAM" id="SSF55874">
    <property type="entry name" value="ATPase domain of HSP90 chaperone/DNA topoisomerase II/histidine kinase"/>
    <property type="match status" value="1"/>
</dbReference>
<keyword evidence="13 14" id="KW-0472">Membrane</keyword>
<proteinExistence type="predicted"/>
<feature type="domain" description="HAMP" evidence="16">
    <location>
        <begin position="87"/>
        <end position="139"/>
    </location>
</feature>
<dbReference type="EC" id="2.7.13.3" evidence="3"/>
<dbReference type="Gene3D" id="3.30.565.10">
    <property type="entry name" value="Histidine kinase-like ATPase, C-terminal domain"/>
    <property type="match status" value="1"/>
</dbReference>
<evidence type="ECO:0000256" key="5">
    <source>
        <dbReference type="ARBA" id="ARBA00022553"/>
    </source>
</evidence>
<evidence type="ECO:0000256" key="1">
    <source>
        <dbReference type="ARBA" id="ARBA00000085"/>
    </source>
</evidence>
<evidence type="ECO:0000256" key="10">
    <source>
        <dbReference type="ARBA" id="ARBA00022840"/>
    </source>
</evidence>
<evidence type="ECO:0000313" key="18">
    <source>
        <dbReference type="Proteomes" id="UP001469365"/>
    </source>
</evidence>
<dbReference type="Gene3D" id="1.10.287.130">
    <property type="match status" value="1"/>
</dbReference>
<dbReference type="SUPFAM" id="SSF158472">
    <property type="entry name" value="HAMP domain-like"/>
    <property type="match status" value="1"/>
</dbReference>
<evidence type="ECO:0000256" key="13">
    <source>
        <dbReference type="ARBA" id="ARBA00023136"/>
    </source>
</evidence>
<dbReference type="SMART" id="SM00304">
    <property type="entry name" value="HAMP"/>
    <property type="match status" value="1"/>
</dbReference>